<dbReference type="FunFam" id="1.20.5.690:FF:000002">
    <property type="entry name" value="Importin subunit alpha"/>
    <property type="match status" value="1"/>
</dbReference>
<dbReference type="Pfam" id="PF16186">
    <property type="entry name" value="Arm_3"/>
    <property type="match status" value="1"/>
</dbReference>
<dbReference type="GO" id="GO:0010215">
    <property type="term" value="P:cellulose microfibril organization"/>
    <property type="evidence" value="ECO:0007669"/>
    <property type="project" value="InterPro"/>
</dbReference>
<dbReference type="InterPro" id="IPR036975">
    <property type="entry name" value="Importin-a_IBB_sf"/>
</dbReference>
<evidence type="ECO:0000256" key="13">
    <source>
        <dbReference type="SAM" id="MobiDB-lite"/>
    </source>
</evidence>
<dbReference type="Gene3D" id="1.20.5.690">
    <property type="entry name" value="Importin-alpha, importin-beta-binding domain"/>
    <property type="match status" value="1"/>
</dbReference>
<feature type="repeat" description="ARM" evidence="11">
    <location>
        <begin position="158"/>
        <end position="200"/>
    </location>
</feature>
<keyword evidence="4 12" id="KW-0813">Transport</keyword>
<dbReference type="InterPro" id="IPR006918">
    <property type="entry name" value="COBRA_pln"/>
</dbReference>
<evidence type="ECO:0000256" key="6">
    <source>
        <dbReference type="ARBA" id="ARBA00022729"/>
    </source>
</evidence>
<dbReference type="PANTHER" id="PTHR23316">
    <property type="entry name" value="IMPORTIN ALPHA"/>
    <property type="match status" value="1"/>
</dbReference>
<dbReference type="InterPro" id="IPR056900">
    <property type="entry name" value="COB_C"/>
</dbReference>
<dbReference type="PROSITE" id="PS50176">
    <property type="entry name" value="ARM_REPEAT"/>
    <property type="match status" value="4"/>
</dbReference>
<dbReference type="EMBL" id="VEPZ02000197">
    <property type="protein sequence ID" value="KAE8730950.1"/>
    <property type="molecule type" value="Genomic_DNA"/>
</dbReference>
<organism evidence="15 16">
    <name type="scientific">Hibiscus syriacus</name>
    <name type="common">Rose of Sharon</name>
    <dbReference type="NCBI Taxonomy" id="106335"/>
    <lineage>
        <taxon>Eukaryota</taxon>
        <taxon>Viridiplantae</taxon>
        <taxon>Streptophyta</taxon>
        <taxon>Embryophyta</taxon>
        <taxon>Tracheophyta</taxon>
        <taxon>Spermatophyta</taxon>
        <taxon>Magnoliopsida</taxon>
        <taxon>eudicotyledons</taxon>
        <taxon>Gunneridae</taxon>
        <taxon>Pentapetalae</taxon>
        <taxon>rosids</taxon>
        <taxon>malvids</taxon>
        <taxon>Malvales</taxon>
        <taxon>Malvaceae</taxon>
        <taxon>Malvoideae</taxon>
        <taxon>Hibiscus</taxon>
    </lineage>
</organism>
<name>A0A6A3CNF2_HIBSY</name>
<evidence type="ECO:0000256" key="11">
    <source>
        <dbReference type="PROSITE-ProRule" id="PRU00259"/>
    </source>
</evidence>
<keyword evidence="5" id="KW-0336">GPI-anchor</keyword>
<accession>A0A6A3CNF2</accession>
<dbReference type="GO" id="GO:0061608">
    <property type="term" value="F:nuclear import signal receptor activity"/>
    <property type="evidence" value="ECO:0007669"/>
    <property type="project" value="InterPro"/>
</dbReference>
<evidence type="ECO:0000313" key="16">
    <source>
        <dbReference type="Proteomes" id="UP000436088"/>
    </source>
</evidence>
<evidence type="ECO:0000256" key="8">
    <source>
        <dbReference type="ARBA" id="ARBA00022927"/>
    </source>
</evidence>
<protein>
    <submittedName>
        <fullName evidence="15">Importin subunit alpha-1b</fullName>
    </submittedName>
</protein>
<evidence type="ECO:0000256" key="2">
    <source>
        <dbReference type="ARBA" id="ARBA00005507"/>
    </source>
</evidence>
<feature type="repeat" description="ARM" evidence="11">
    <location>
        <begin position="115"/>
        <end position="158"/>
    </location>
</feature>
<dbReference type="InterPro" id="IPR016024">
    <property type="entry name" value="ARM-type_fold"/>
</dbReference>
<evidence type="ECO:0000256" key="9">
    <source>
        <dbReference type="ARBA" id="ARBA00023180"/>
    </source>
</evidence>
<evidence type="ECO:0000256" key="3">
    <source>
        <dbReference type="ARBA" id="ARBA00010394"/>
    </source>
</evidence>
<dbReference type="PROSITE" id="PS51214">
    <property type="entry name" value="IBB"/>
    <property type="match status" value="1"/>
</dbReference>
<dbReference type="Pfam" id="PF00514">
    <property type="entry name" value="Arm"/>
    <property type="match status" value="7"/>
</dbReference>
<feature type="region of interest" description="Disordered" evidence="13">
    <location>
        <begin position="22"/>
        <end position="61"/>
    </location>
</feature>
<evidence type="ECO:0000256" key="7">
    <source>
        <dbReference type="ARBA" id="ARBA00022737"/>
    </source>
</evidence>
<evidence type="ECO:0000256" key="12">
    <source>
        <dbReference type="PROSITE-ProRule" id="PRU00561"/>
    </source>
</evidence>
<dbReference type="GO" id="GO:0005886">
    <property type="term" value="C:plasma membrane"/>
    <property type="evidence" value="ECO:0007669"/>
    <property type="project" value="UniProtKB-SubCell"/>
</dbReference>
<dbReference type="GO" id="GO:0098552">
    <property type="term" value="C:side of membrane"/>
    <property type="evidence" value="ECO:0007669"/>
    <property type="project" value="UniProtKB-KW"/>
</dbReference>
<evidence type="ECO:0000256" key="4">
    <source>
        <dbReference type="ARBA" id="ARBA00022448"/>
    </source>
</evidence>
<dbReference type="InterPro" id="IPR002652">
    <property type="entry name" value="Importin-a_IBB"/>
</dbReference>
<proteinExistence type="inferred from homology"/>
<gene>
    <name evidence="15" type="ORF">F3Y22_tig00002841pilonHSYRG00061</name>
</gene>
<reference evidence="15" key="1">
    <citation type="submission" date="2019-09" db="EMBL/GenBank/DDBJ databases">
        <title>Draft genome information of white flower Hibiscus syriacus.</title>
        <authorList>
            <person name="Kim Y.-M."/>
        </authorList>
    </citation>
    <scope>NUCLEOTIDE SEQUENCE [LARGE SCALE GENOMIC DNA]</scope>
    <source>
        <strain evidence="15">YM2019G1</strain>
    </source>
</reference>
<dbReference type="Pfam" id="PF25079">
    <property type="entry name" value="COB_C"/>
    <property type="match status" value="2"/>
</dbReference>
<dbReference type="GO" id="GO:0006606">
    <property type="term" value="P:protein import into nucleus"/>
    <property type="evidence" value="ECO:0007669"/>
    <property type="project" value="InterPro"/>
</dbReference>
<evidence type="ECO:0000256" key="10">
    <source>
        <dbReference type="ARBA" id="ARBA00023288"/>
    </source>
</evidence>
<dbReference type="InterPro" id="IPR032413">
    <property type="entry name" value="Arm_3"/>
</dbReference>
<keyword evidence="10" id="KW-0449">Lipoprotein</keyword>
<dbReference type="Gene3D" id="1.25.10.10">
    <property type="entry name" value="Leucine-rich Repeat Variant"/>
    <property type="match status" value="1"/>
</dbReference>
<keyword evidence="7" id="KW-0677">Repeat</keyword>
<dbReference type="SMART" id="SM00185">
    <property type="entry name" value="ARM"/>
    <property type="match status" value="8"/>
</dbReference>
<feature type="compositionally biased region" description="Basic and acidic residues" evidence="13">
    <location>
        <begin position="22"/>
        <end position="46"/>
    </location>
</feature>
<dbReference type="InterPro" id="IPR011989">
    <property type="entry name" value="ARM-like"/>
</dbReference>
<feature type="domain" description="IBB" evidence="14">
    <location>
        <begin position="1"/>
        <end position="58"/>
    </location>
</feature>
<feature type="repeat" description="ARM" evidence="11">
    <location>
        <begin position="313"/>
        <end position="356"/>
    </location>
</feature>
<comment type="similarity">
    <text evidence="2">Belongs to the COBRA family.</text>
</comment>
<keyword evidence="8" id="KW-0653">Protein transport</keyword>
<dbReference type="InterPro" id="IPR000225">
    <property type="entry name" value="Armadillo"/>
</dbReference>
<evidence type="ECO:0000256" key="5">
    <source>
        <dbReference type="ARBA" id="ARBA00022622"/>
    </source>
</evidence>
<dbReference type="Pfam" id="PF01749">
    <property type="entry name" value="IBB"/>
    <property type="match status" value="1"/>
</dbReference>
<keyword evidence="6" id="KW-0732">Signal</keyword>
<dbReference type="AlphaFoldDB" id="A0A6A3CNF2"/>
<comment type="subcellular location">
    <subcellularLocation>
        <location evidence="1">Cell membrane</location>
        <topology evidence="1">Lipid-anchor</topology>
        <topology evidence="1">GPI-anchor</topology>
    </subcellularLocation>
</comment>
<evidence type="ECO:0000259" key="14">
    <source>
        <dbReference type="PROSITE" id="PS51214"/>
    </source>
</evidence>
<keyword evidence="9" id="KW-0325">Glycoprotein</keyword>
<keyword evidence="16" id="KW-1185">Reference proteome</keyword>
<comment type="caution">
    <text evidence="15">The sequence shown here is derived from an EMBL/GenBank/DDBJ whole genome shotgun (WGS) entry which is preliminary data.</text>
</comment>
<evidence type="ECO:0000256" key="1">
    <source>
        <dbReference type="ARBA" id="ARBA00004609"/>
    </source>
</evidence>
<comment type="similarity">
    <text evidence="3">Belongs to the importin alpha family.</text>
</comment>
<dbReference type="Proteomes" id="UP000436088">
    <property type="component" value="Unassembled WGS sequence"/>
</dbReference>
<sequence length="1067" mass="117921">MSLRPSTRTDVRRNRYKVAVDAEEGRRRREDNMVEIRKSKREESLQKKRREGLQAQQLPASLQSSNVEKKLESLPSMVAGVWSDDGAAQLEATTQFRKLLSIERSPPIEEVIQSGVVPRFVEFLMREDFPQLQFEAAWALTNIASGTSENTKVVIDHGAVPIFVKLLGSPSDDVREQAVWALGNVSGDSPRCRDLVLSHGALMPLLAQLNEHSKLSMLRNATWTLSNFCRGKPQPPFDQVRPALPALERLIHSNDEEVLTDACWALSYLSDGTNDKIQAVIEAGVCPRLVELLPNPSPSVLIPALRTCMIDHGALACLVSLLTHNHKKSIKKEACWTISNITAGNKEQIQAVINAGLIFPLVSLLQNAEFDIKKEAAWAISNATSGGTHDQIKYLVSHGCIRPLCDLLACPDPRIITVCLEGLENILKVGEAENAASGGEVNDCAQLIEDAEGLEKIENLQSHDNNEIYEKAVKILETYWLEEDEETLPPGDGTQQKFQFGGNEVKVFSSWMKRAVGDGPMIDTWGSKVWWGHLDVSSYVVGPISLCVSFKNNLNFHGFKQELNFHAPSPAADSCNGIYLSYAYSSGTKLKPTDPKHPSYRFESVLIVLNNGHEKLKSWKVFVGFKNEEYLVSASNAVLVDGTSLPANVGNGTVFAGYPMSDLKTAIETAGDLNQIQVQVKLLGTQFGVKPPNVPFPETILLVNDGFICPKPSMQGKSEMQVCCTKDPKFKANVTVDDDEFLPRQTDCLFGLQGQHYRGLDFGNDLNCERRPVIVDLPPTKANDTTLGLIPNCCRDGTILPPTMDPSKSSSVFQMHVFKMPPDLNRFELSPPQNWKINGTLNPDYKCDPPVRVSPSQFPDPSVLPSNTTVVASWQVVCNITQPKNAKPKCCVSFSVYFNESVVPCPTCACGCLRNTANTCRTNAPAVPVQPEALLVLFENRTAITKAWADIKQLTVRIQCLWTIPGFQKMYSFNGTALELDGVNNTIFMQGLPGLNYIVAETDGANPEKDSRVPGKQQTVISFTKKTTPSILLQGMDFPRKCSSTVRSVHSLRRCQRTAVIERAQRW</sequence>
<dbReference type="SUPFAM" id="SSF48371">
    <property type="entry name" value="ARM repeat"/>
    <property type="match status" value="1"/>
</dbReference>
<dbReference type="FunFam" id="1.25.10.10:FF:000040">
    <property type="entry name" value="Importin subunit alpha"/>
    <property type="match status" value="1"/>
</dbReference>
<evidence type="ECO:0000313" key="15">
    <source>
        <dbReference type="EMBL" id="KAE8730950.1"/>
    </source>
</evidence>
<dbReference type="Pfam" id="PF04833">
    <property type="entry name" value="COBRA"/>
    <property type="match status" value="1"/>
</dbReference>
<feature type="repeat" description="ARM" evidence="11">
    <location>
        <begin position="242"/>
        <end position="284"/>
    </location>
</feature>
<keyword evidence="5" id="KW-0472">Membrane</keyword>